<feature type="region of interest" description="Disordered" evidence="14">
    <location>
        <begin position="320"/>
        <end position="342"/>
    </location>
</feature>
<dbReference type="SUPFAM" id="SSF51445">
    <property type="entry name" value="(Trans)glycosidases"/>
    <property type="match status" value="1"/>
</dbReference>
<organism evidence="18 19">
    <name type="scientific">Lasiosphaeris hirsuta</name>
    <dbReference type="NCBI Taxonomy" id="260670"/>
    <lineage>
        <taxon>Eukaryota</taxon>
        <taxon>Fungi</taxon>
        <taxon>Dikarya</taxon>
        <taxon>Ascomycota</taxon>
        <taxon>Pezizomycotina</taxon>
        <taxon>Sordariomycetes</taxon>
        <taxon>Sordariomycetidae</taxon>
        <taxon>Sordariales</taxon>
        <taxon>Lasiosphaeriaceae</taxon>
        <taxon>Lasiosphaeris</taxon>
    </lineage>
</organism>
<evidence type="ECO:0000256" key="8">
    <source>
        <dbReference type="ARBA" id="ARBA00023024"/>
    </source>
</evidence>
<comment type="similarity">
    <text evidence="12">Belongs to the glycosyl hydrolase 18 family. Chitinase class III subfamily.</text>
</comment>
<dbReference type="PANTHER" id="PTHR45708:SF49">
    <property type="entry name" value="ENDOCHITINASE"/>
    <property type="match status" value="1"/>
</dbReference>
<dbReference type="GO" id="GO:0000272">
    <property type="term" value="P:polysaccharide catabolic process"/>
    <property type="evidence" value="ECO:0007669"/>
    <property type="project" value="UniProtKB-KW"/>
</dbReference>
<evidence type="ECO:0000256" key="1">
    <source>
        <dbReference type="ARBA" id="ARBA00000822"/>
    </source>
</evidence>
<evidence type="ECO:0000256" key="14">
    <source>
        <dbReference type="SAM" id="MobiDB-lite"/>
    </source>
</evidence>
<dbReference type="Pfam" id="PF00704">
    <property type="entry name" value="Glyco_hydro_18"/>
    <property type="match status" value="1"/>
</dbReference>
<evidence type="ECO:0000313" key="19">
    <source>
        <dbReference type="Proteomes" id="UP001172102"/>
    </source>
</evidence>
<evidence type="ECO:0000256" key="9">
    <source>
        <dbReference type="ARBA" id="ARBA00023277"/>
    </source>
</evidence>
<feature type="chain" id="PRO_5041305495" description="chitinase" evidence="15">
    <location>
        <begin position="22"/>
        <end position="400"/>
    </location>
</feature>
<dbReference type="InterPro" id="IPR035971">
    <property type="entry name" value="CBD_sf"/>
</dbReference>
<dbReference type="Gene3D" id="3.20.20.80">
    <property type="entry name" value="Glycosidases"/>
    <property type="match status" value="1"/>
</dbReference>
<dbReference type="CDD" id="cd02877">
    <property type="entry name" value="GH18_hevamine_XipI_class_III"/>
    <property type="match status" value="1"/>
</dbReference>
<keyword evidence="4" id="KW-0964">Secreted</keyword>
<evidence type="ECO:0000256" key="7">
    <source>
        <dbReference type="ARBA" id="ARBA00022801"/>
    </source>
</evidence>
<dbReference type="InterPro" id="IPR017853">
    <property type="entry name" value="GH"/>
</dbReference>
<feature type="signal peptide" evidence="15">
    <location>
        <begin position="1"/>
        <end position="21"/>
    </location>
</feature>
<dbReference type="InterPro" id="IPR001223">
    <property type="entry name" value="Glyco_hydro18_cat"/>
</dbReference>
<feature type="domain" description="GH18" evidence="17">
    <location>
        <begin position="29"/>
        <end position="324"/>
    </location>
</feature>
<protein>
    <recommendedName>
        <fullName evidence="3">chitinase</fullName>
        <ecNumber evidence="3">3.2.1.14</ecNumber>
    </recommendedName>
</protein>
<accession>A0AA40AG25</accession>
<keyword evidence="8" id="KW-0146">Chitin degradation</keyword>
<dbReference type="InterPro" id="IPR045321">
    <property type="entry name" value="Cts1-like"/>
</dbReference>
<keyword evidence="5" id="KW-0147">Chitin-binding</keyword>
<dbReference type="PANTHER" id="PTHR45708">
    <property type="entry name" value="ENDOCHITINASE"/>
    <property type="match status" value="1"/>
</dbReference>
<dbReference type="PROSITE" id="PS51910">
    <property type="entry name" value="GH18_2"/>
    <property type="match status" value="1"/>
</dbReference>
<dbReference type="EC" id="3.2.1.14" evidence="3"/>
<evidence type="ECO:0000256" key="11">
    <source>
        <dbReference type="ARBA" id="ARBA00023326"/>
    </source>
</evidence>
<name>A0AA40AG25_9PEZI</name>
<dbReference type="Pfam" id="PF00734">
    <property type="entry name" value="CBM_1"/>
    <property type="match status" value="1"/>
</dbReference>
<reference evidence="18" key="1">
    <citation type="submission" date="2023-06" db="EMBL/GenBank/DDBJ databases">
        <title>Genome-scale phylogeny and comparative genomics of the fungal order Sordariales.</title>
        <authorList>
            <consortium name="Lawrence Berkeley National Laboratory"/>
            <person name="Hensen N."/>
            <person name="Bonometti L."/>
            <person name="Westerberg I."/>
            <person name="Brannstrom I.O."/>
            <person name="Guillou S."/>
            <person name="Cros-Aarteil S."/>
            <person name="Calhoun S."/>
            <person name="Haridas S."/>
            <person name="Kuo A."/>
            <person name="Mondo S."/>
            <person name="Pangilinan J."/>
            <person name="Riley R."/>
            <person name="Labutti K."/>
            <person name="Andreopoulos B."/>
            <person name="Lipzen A."/>
            <person name="Chen C."/>
            <person name="Yanf M."/>
            <person name="Daum C."/>
            <person name="Ng V."/>
            <person name="Clum A."/>
            <person name="Steindorff A."/>
            <person name="Ohm R."/>
            <person name="Martin F."/>
            <person name="Silar P."/>
            <person name="Natvig D."/>
            <person name="Lalanne C."/>
            <person name="Gautier V."/>
            <person name="Ament-Velasquez S.L."/>
            <person name="Kruys A."/>
            <person name="Hutchinson M.I."/>
            <person name="Powell A.J."/>
            <person name="Barry K."/>
            <person name="Miller A.N."/>
            <person name="Grigoriev I.V."/>
            <person name="Debuchy R."/>
            <person name="Gladieux P."/>
            <person name="Thoren M.H."/>
            <person name="Johannesson H."/>
        </authorList>
    </citation>
    <scope>NUCLEOTIDE SEQUENCE</scope>
    <source>
        <strain evidence="18">SMH4607-1</strain>
    </source>
</reference>
<evidence type="ECO:0000256" key="13">
    <source>
        <dbReference type="RuleBase" id="RU000489"/>
    </source>
</evidence>
<evidence type="ECO:0000256" key="12">
    <source>
        <dbReference type="ARBA" id="ARBA00025727"/>
    </source>
</evidence>
<proteinExistence type="inferred from homology"/>
<dbReference type="GO" id="GO:0008061">
    <property type="term" value="F:chitin binding"/>
    <property type="evidence" value="ECO:0007669"/>
    <property type="project" value="UniProtKB-KW"/>
</dbReference>
<evidence type="ECO:0000256" key="2">
    <source>
        <dbReference type="ARBA" id="ARBA00004613"/>
    </source>
</evidence>
<feature type="domain" description="CBM1" evidence="16">
    <location>
        <begin position="364"/>
        <end position="400"/>
    </location>
</feature>
<dbReference type="InterPro" id="IPR001579">
    <property type="entry name" value="Glyco_hydro_18_chit_AS"/>
</dbReference>
<evidence type="ECO:0000256" key="10">
    <source>
        <dbReference type="ARBA" id="ARBA00023295"/>
    </source>
</evidence>
<dbReference type="GO" id="GO:0005576">
    <property type="term" value="C:extracellular region"/>
    <property type="evidence" value="ECO:0007669"/>
    <property type="project" value="UniProtKB-SubCell"/>
</dbReference>
<dbReference type="PROSITE" id="PS01095">
    <property type="entry name" value="GH18_1"/>
    <property type="match status" value="1"/>
</dbReference>
<dbReference type="GO" id="GO:0006032">
    <property type="term" value="P:chitin catabolic process"/>
    <property type="evidence" value="ECO:0007669"/>
    <property type="project" value="UniProtKB-KW"/>
</dbReference>
<evidence type="ECO:0000259" key="16">
    <source>
        <dbReference type="PROSITE" id="PS51164"/>
    </source>
</evidence>
<evidence type="ECO:0000256" key="5">
    <source>
        <dbReference type="ARBA" id="ARBA00022669"/>
    </source>
</evidence>
<comment type="subcellular location">
    <subcellularLocation>
        <location evidence="2">Secreted</location>
    </subcellularLocation>
</comment>
<evidence type="ECO:0000259" key="17">
    <source>
        <dbReference type="PROSITE" id="PS51910"/>
    </source>
</evidence>
<keyword evidence="10 13" id="KW-0326">Glycosidase</keyword>
<sequence>MLSSTVVALYGFVLSLPGALAGFSSVAQNNIAVYWGQNSANQATSQQRLATYCANTPVNIIPIAFLLSLKNPVLNFASAGDLCTVFPGSQLLRCPEIEADIKTCQAAGKTMLLSLGGATYTEGGFASAAEASAWAETLWAMFGPAQSGSSANRPFGTAVIDGFDFDFEAATRNMGPFALRLRQLMDSAGPAKRYYLGAAPQCPFPDQAMNDILQAVPMDFVSVQFYNNYCGAPSYATGGPTSFNFATWDAWAKASKNPSVKVLLGVPGSPSAAGSGYVGGAQLQSVIAYAKQFSSFGGVMAWDMSQVSVNPGFLNTIASSLGGGSAPPPPSPPPPPPITTLWPPTPTTTLRTSTKTAEPTPTGTLLKQWAQCGGNGYTGPTVCAPPYTCIHQSEWWAHCN</sequence>
<dbReference type="Proteomes" id="UP001172102">
    <property type="component" value="Unassembled WGS sequence"/>
</dbReference>
<dbReference type="GO" id="GO:0030248">
    <property type="term" value="F:cellulose binding"/>
    <property type="evidence" value="ECO:0007669"/>
    <property type="project" value="InterPro"/>
</dbReference>
<keyword evidence="19" id="KW-1185">Reference proteome</keyword>
<gene>
    <name evidence="18" type="ORF">B0H67DRAFT_514154</name>
</gene>
<evidence type="ECO:0000256" key="3">
    <source>
        <dbReference type="ARBA" id="ARBA00012729"/>
    </source>
</evidence>
<dbReference type="AlphaFoldDB" id="A0AA40AG25"/>
<keyword evidence="7 13" id="KW-0378">Hydrolase</keyword>
<evidence type="ECO:0000256" key="6">
    <source>
        <dbReference type="ARBA" id="ARBA00022729"/>
    </source>
</evidence>
<keyword evidence="6 15" id="KW-0732">Signal</keyword>
<evidence type="ECO:0000313" key="18">
    <source>
        <dbReference type="EMBL" id="KAK0715202.1"/>
    </source>
</evidence>
<feature type="compositionally biased region" description="Pro residues" evidence="14">
    <location>
        <begin position="326"/>
        <end position="342"/>
    </location>
</feature>
<comment type="caution">
    <text evidence="18">The sequence shown here is derived from an EMBL/GenBank/DDBJ whole genome shotgun (WGS) entry which is preliminary data.</text>
</comment>
<evidence type="ECO:0000256" key="4">
    <source>
        <dbReference type="ARBA" id="ARBA00022525"/>
    </source>
</evidence>
<dbReference type="EMBL" id="JAUKUA010000004">
    <property type="protein sequence ID" value="KAK0715202.1"/>
    <property type="molecule type" value="Genomic_DNA"/>
</dbReference>
<keyword evidence="9" id="KW-0119">Carbohydrate metabolism</keyword>
<dbReference type="SUPFAM" id="SSF57180">
    <property type="entry name" value="Cellulose-binding domain"/>
    <property type="match status" value="1"/>
</dbReference>
<dbReference type="InterPro" id="IPR000254">
    <property type="entry name" value="CBD"/>
</dbReference>
<comment type="catalytic activity">
    <reaction evidence="1">
        <text>Random endo-hydrolysis of N-acetyl-beta-D-glucosaminide (1-&gt;4)-beta-linkages in chitin and chitodextrins.</text>
        <dbReference type="EC" id="3.2.1.14"/>
    </reaction>
</comment>
<evidence type="ECO:0000256" key="15">
    <source>
        <dbReference type="SAM" id="SignalP"/>
    </source>
</evidence>
<dbReference type="SMART" id="SM00236">
    <property type="entry name" value="fCBD"/>
    <property type="match status" value="1"/>
</dbReference>
<keyword evidence="11" id="KW-0624">Polysaccharide degradation</keyword>
<dbReference type="GO" id="GO:0008843">
    <property type="term" value="F:endochitinase activity"/>
    <property type="evidence" value="ECO:0007669"/>
    <property type="project" value="UniProtKB-EC"/>
</dbReference>
<dbReference type="InterPro" id="IPR050542">
    <property type="entry name" value="Glycosyl_Hydrlase18_Chitinase"/>
</dbReference>
<dbReference type="PROSITE" id="PS51164">
    <property type="entry name" value="CBM1_2"/>
    <property type="match status" value="1"/>
</dbReference>